<feature type="compositionally biased region" description="Basic and acidic residues" evidence="1">
    <location>
        <begin position="90"/>
        <end position="101"/>
    </location>
</feature>
<organism evidence="4 5">
    <name type="scientific">Cyclotella atomus</name>
    <dbReference type="NCBI Taxonomy" id="382360"/>
    <lineage>
        <taxon>Eukaryota</taxon>
        <taxon>Sar</taxon>
        <taxon>Stramenopiles</taxon>
        <taxon>Ochrophyta</taxon>
        <taxon>Bacillariophyta</taxon>
        <taxon>Coscinodiscophyceae</taxon>
        <taxon>Thalassiosirophycidae</taxon>
        <taxon>Stephanodiscales</taxon>
        <taxon>Stephanodiscaceae</taxon>
        <taxon>Cyclotella</taxon>
    </lineage>
</organism>
<evidence type="ECO:0000259" key="3">
    <source>
        <dbReference type="Pfam" id="PF25325"/>
    </source>
</evidence>
<feature type="domain" description="EFHB C-terminal EF-hand" evidence="3">
    <location>
        <begin position="245"/>
        <end position="306"/>
    </location>
</feature>
<name>A0ABD3N493_9STRA</name>
<dbReference type="Pfam" id="PF12697">
    <property type="entry name" value="Abhydrolase_6"/>
    <property type="match status" value="1"/>
</dbReference>
<dbReference type="AlphaFoldDB" id="A0ABD3N493"/>
<keyword evidence="5" id="KW-1185">Reference proteome</keyword>
<gene>
    <name evidence="4" type="ORF">ACHAWO_007729</name>
</gene>
<dbReference type="SUPFAM" id="SSF53474">
    <property type="entry name" value="alpha/beta-Hydrolases"/>
    <property type="match status" value="1"/>
</dbReference>
<dbReference type="PANTHER" id="PTHR46438">
    <property type="entry name" value="ALPHA/BETA-HYDROLASES SUPERFAMILY PROTEIN"/>
    <property type="match status" value="1"/>
</dbReference>
<accession>A0ABD3N493</accession>
<comment type="caution">
    <text evidence="4">The sequence shown here is derived from an EMBL/GenBank/DDBJ whole genome shotgun (WGS) entry which is preliminary data.</text>
</comment>
<evidence type="ECO:0000313" key="5">
    <source>
        <dbReference type="Proteomes" id="UP001530400"/>
    </source>
</evidence>
<sequence>MVVHVESQNTNDHVEDLWRNLKQDEYHKVLTSVSESTYKRQPLGRSCIRGHKLPQYMTDGTYRHGVKTCDRNEDAKRLIYPLGNSIVENSHDLHKPGEQKRRNYNWPVDPDNTTFGVKGEIGTMGRGGSAGVALALRMNNSSDDRSTPEERKSTVEIDLDKVFGKSTCQGKDSAADCLGHTGDIDTKEDDQHEDDLGKSLTPGFRNVETSRSFGCPSIRTDIPKYERSSVADLQNYGDDCNAAYLLRPSLLSSLGLGDDEFVRPRLKEDLRKLVLNCGLVDEDEFDCIFHQVADADGRASIEGFLSKTTSYLISPPTPTNTLSNSITIPQYSKCTGLKNEIYNWRGQQIRYMACGPKDSKHTVVLLHGLFVNADTWRHALKDLGEAGYRTYALDLLGSGYSSRPMPDSPEAKLLNSENGRFYTEEVDVGQDSICLRSPIRENVMLGTASGGRRIAKQIDLRHPLNSCYNFFTWAEQINDFTHDIVFDGVDTCQDGSLKTTSLIANSKGCIVALQACLDKPEYYNGICAIDPTYREMHEAEMKFKVVKGPIVRRFQKMLRNRGHGLYNFVSRRRAIIRKLLRGPYFNHDAIDDDLLDAIVEPLNLQHSSDIVFDELSYSTGPLFEQQLQEMNDNPDSSERKRIWVVYGEKDPWLHPKRVDSLMTTPFSEGGKPVVDRVIPIENAGHCPHDERPVEVGKVLMDFLETCKAS</sequence>
<evidence type="ECO:0008006" key="6">
    <source>
        <dbReference type="Google" id="ProtNLM"/>
    </source>
</evidence>
<dbReference type="Pfam" id="PF25325">
    <property type="entry name" value="EF-hand_EFHB_C"/>
    <property type="match status" value="1"/>
</dbReference>
<evidence type="ECO:0000259" key="2">
    <source>
        <dbReference type="Pfam" id="PF12697"/>
    </source>
</evidence>
<proteinExistence type="predicted"/>
<dbReference type="Proteomes" id="UP001530400">
    <property type="component" value="Unassembled WGS sequence"/>
</dbReference>
<dbReference type="InterPro" id="IPR029058">
    <property type="entry name" value="AB_hydrolase_fold"/>
</dbReference>
<feature type="region of interest" description="Disordered" evidence="1">
    <location>
        <begin position="90"/>
        <end position="109"/>
    </location>
</feature>
<dbReference type="Gene3D" id="3.40.50.1820">
    <property type="entry name" value="alpha/beta hydrolase"/>
    <property type="match status" value="1"/>
</dbReference>
<dbReference type="InterPro" id="IPR057428">
    <property type="entry name" value="EFHB_EF-hand_C"/>
</dbReference>
<evidence type="ECO:0000313" key="4">
    <source>
        <dbReference type="EMBL" id="KAL3770138.1"/>
    </source>
</evidence>
<protein>
    <recommendedName>
        <fullName evidence="6">AB hydrolase-1 domain-containing protein</fullName>
    </recommendedName>
</protein>
<feature type="domain" description="AB hydrolase-1" evidence="2">
    <location>
        <begin position="363"/>
        <end position="695"/>
    </location>
</feature>
<dbReference type="InterPro" id="IPR000073">
    <property type="entry name" value="AB_hydrolase_1"/>
</dbReference>
<reference evidence="4 5" key="1">
    <citation type="submission" date="2024-10" db="EMBL/GenBank/DDBJ databases">
        <title>Updated reference genomes for cyclostephanoid diatoms.</title>
        <authorList>
            <person name="Roberts W.R."/>
            <person name="Alverson A.J."/>
        </authorList>
    </citation>
    <scope>NUCLEOTIDE SEQUENCE [LARGE SCALE GENOMIC DNA]</scope>
    <source>
        <strain evidence="4 5">AJA010-31</strain>
    </source>
</reference>
<dbReference type="PANTHER" id="PTHR46438:SF12">
    <property type="entry name" value="ALPHA_BETA-HYDROLASES SUPERFAMILY PROTEIN"/>
    <property type="match status" value="1"/>
</dbReference>
<evidence type="ECO:0000256" key="1">
    <source>
        <dbReference type="SAM" id="MobiDB-lite"/>
    </source>
</evidence>
<dbReference type="EMBL" id="JALLPJ020001317">
    <property type="protein sequence ID" value="KAL3770138.1"/>
    <property type="molecule type" value="Genomic_DNA"/>
</dbReference>